<accession>A0A0B4DAE9</accession>
<evidence type="ECO:0008006" key="3">
    <source>
        <dbReference type="Google" id="ProtNLM"/>
    </source>
</evidence>
<sequence length="160" mass="19006">MNWIIKSTKKVKFHTNLQEVLKPIWNDLTGYDWILTDLDYISDQKIPINFNHDYFILNQEEFQLLYQSNAQIIWGIISAIPRNAELNINLISNLSAEDERAWKSDHFMITESIIEIVAFDSGYTIIKFKNEKLSNTFRDYFQEEALGLQEFTKKHILNKR</sequence>
<evidence type="ECO:0000313" key="1">
    <source>
        <dbReference type="EMBL" id="KIC63676.1"/>
    </source>
</evidence>
<dbReference type="STRING" id="363331.RM51_08440"/>
<protein>
    <recommendedName>
        <fullName evidence="3">DUF2691 domain-containing protein</fullName>
    </recommendedName>
</protein>
<reference evidence="1 2" key="1">
    <citation type="submission" date="2014-12" db="EMBL/GenBank/DDBJ databases">
        <title>Genome sequencing of Chryseobacterium taiwanense TPW19.</title>
        <authorList>
            <person name="Tan P.W."/>
            <person name="Chan K.-G."/>
        </authorList>
    </citation>
    <scope>NUCLEOTIDE SEQUENCE [LARGE SCALE GENOMIC DNA]</scope>
    <source>
        <strain evidence="1 2">TPW19</strain>
    </source>
</reference>
<dbReference type="RefSeq" id="WP_039367487.1">
    <property type="nucleotide sequence ID" value="NZ_JWTA01000005.1"/>
</dbReference>
<keyword evidence="2" id="KW-1185">Reference proteome</keyword>
<dbReference type="EMBL" id="JWTA01000005">
    <property type="protein sequence ID" value="KIC63676.1"/>
    <property type="molecule type" value="Genomic_DNA"/>
</dbReference>
<proteinExistence type="predicted"/>
<dbReference type="AlphaFoldDB" id="A0A0B4DAE9"/>
<evidence type="ECO:0000313" key="2">
    <source>
        <dbReference type="Proteomes" id="UP000031167"/>
    </source>
</evidence>
<dbReference type="Proteomes" id="UP000031167">
    <property type="component" value="Unassembled WGS sequence"/>
</dbReference>
<gene>
    <name evidence="1" type="ORF">RM51_08440</name>
</gene>
<name>A0A0B4DAE9_9FLAO</name>
<organism evidence="1 2">
    <name type="scientific">Chryseobacterium taiwanense</name>
    <dbReference type="NCBI Taxonomy" id="363331"/>
    <lineage>
        <taxon>Bacteria</taxon>
        <taxon>Pseudomonadati</taxon>
        <taxon>Bacteroidota</taxon>
        <taxon>Flavobacteriia</taxon>
        <taxon>Flavobacteriales</taxon>
        <taxon>Weeksellaceae</taxon>
        <taxon>Chryseobacterium group</taxon>
        <taxon>Chryseobacterium</taxon>
    </lineage>
</organism>
<dbReference type="OrthoDB" id="797474at2"/>
<comment type="caution">
    <text evidence="1">The sequence shown here is derived from an EMBL/GenBank/DDBJ whole genome shotgun (WGS) entry which is preliminary data.</text>
</comment>